<organism evidence="2 3">
    <name type="scientific">Streptococcus dentapri</name>
    <dbReference type="NCBI Taxonomy" id="573564"/>
    <lineage>
        <taxon>Bacteria</taxon>
        <taxon>Bacillati</taxon>
        <taxon>Bacillota</taxon>
        <taxon>Bacilli</taxon>
        <taxon>Lactobacillales</taxon>
        <taxon>Streptococcaceae</taxon>
        <taxon>Streptococcus</taxon>
    </lineage>
</organism>
<evidence type="ECO:0000259" key="1">
    <source>
        <dbReference type="Pfam" id="PF21836"/>
    </source>
</evidence>
<dbReference type="InterPro" id="IPR054190">
    <property type="entry name" value="DUF6895"/>
</dbReference>
<feature type="domain" description="DUF6895" evidence="1">
    <location>
        <begin position="10"/>
        <end position="281"/>
    </location>
</feature>
<comment type="caution">
    <text evidence="2">The sequence shown here is derived from an EMBL/GenBank/DDBJ whole genome shotgun (WGS) entry which is preliminary data.</text>
</comment>
<dbReference type="Proteomes" id="UP001595901">
    <property type="component" value="Unassembled WGS sequence"/>
</dbReference>
<evidence type="ECO:0000313" key="3">
    <source>
        <dbReference type="Proteomes" id="UP001595901"/>
    </source>
</evidence>
<protein>
    <submittedName>
        <fullName evidence="2">DUF6895 family protein</fullName>
    </submittedName>
</protein>
<evidence type="ECO:0000313" key="2">
    <source>
        <dbReference type="EMBL" id="MFC3932922.1"/>
    </source>
</evidence>
<dbReference type="EMBL" id="JBHSAC010000080">
    <property type="protein sequence ID" value="MFC3932922.1"/>
    <property type="molecule type" value="Genomic_DNA"/>
</dbReference>
<gene>
    <name evidence="2" type="ORF">ACFOSE_09195</name>
</gene>
<keyword evidence="3" id="KW-1185">Reference proteome</keyword>
<sequence length="290" mass="34592">MDIETSILKTVSYLRKNIDYFLVEEHLQYDSEGEMKSFIELIFLYNFWTDSMKEKYNLYFVRDYIFSKINSNNFVKESYKNIITFSGLATIEEFLLSEGFSKYNTFLKEMVNEHKLDLLMERTPFRLMDVKYSLSKANIKDNLPSYEELFKKTVLGKSLPLHYMTPSTLYSITHTLFYITDMGRGYYLDFSIDNLDFILRTLMGERIIEKDLDILGELVLNNIFLNMKQVQNMRMVDYSINEMISRQMDNGLFPAPENLTLKDDYQEFRHHYHTTLVCLGALLCYQEWEK</sequence>
<dbReference type="RefSeq" id="WP_380432671.1">
    <property type="nucleotide sequence ID" value="NZ_JBHSAC010000080.1"/>
</dbReference>
<proteinExistence type="predicted"/>
<name>A0ABV8D3N0_9STRE</name>
<reference evidence="3" key="1">
    <citation type="journal article" date="2019" name="Int. J. Syst. Evol. Microbiol.">
        <title>The Global Catalogue of Microorganisms (GCM) 10K type strain sequencing project: providing services to taxonomists for standard genome sequencing and annotation.</title>
        <authorList>
            <consortium name="The Broad Institute Genomics Platform"/>
            <consortium name="The Broad Institute Genome Sequencing Center for Infectious Disease"/>
            <person name="Wu L."/>
            <person name="Ma J."/>
        </authorList>
    </citation>
    <scope>NUCLEOTIDE SEQUENCE [LARGE SCALE GENOMIC DNA]</scope>
    <source>
        <strain evidence="3">CCUG 58728</strain>
    </source>
</reference>
<accession>A0ABV8D3N0</accession>
<dbReference type="Pfam" id="PF21836">
    <property type="entry name" value="DUF6895"/>
    <property type="match status" value="1"/>
</dbReference>